<organism evidence="1 2">
    <name type="scientific">Trichostrongylus colubriformis</name>
    <name type="common">Black scour worm</name>
    <dbReference type="NCBI Taxonomy" id="6319"/>
    <lineage>
        <taxon>Eukaryota</taxon>
        <taxon>Metazoa</taxon>
        <taxon>Ecdysozoa</taxon>
        <taxon>Nematoda</taxon>
        <taxon>Chromadorea</taxon>
        <taxon>Rhabditida</taxon>
        <taxon>Rhabditina</taxon>
        <taxon>Rhabditomorpha</taxon>
        <taxon>Strongyloidea</taxon>
        <taxon>Trichostrongylidae</taxon>
        <taxon>Trichostrongylus</taxon>
    </lineage>
</organism>
<dbReference type="EMBL" id="WIXE01020615">
    <property type="protein sequence ID" value="KAK5969088.1"/>
    <property type="molecule type" value="Genomic_DNA"/>
</dbReference>
<evidence type="ECO:0000313" key="2">
    <source>
        <dbReference type="Proteomes" id="UP001331761"/>
    </source>
</evidence>
<dbReference type="Proteomes" id="UP001331761">
    <property type="component" value="Unassembled WGS sequence"/>
</dbReference>
<gene>
    <name evidence="1" type="ORF">GCK32_007120</name>
</gene>
<sequence length="150" mass="17561">GQMQDSTNRCRTGTSMVCIPAPPECRTHRNTMKERQRRSICRQCKPSWTKCHSNLSIKAALSNSTMPFHSKLEYEKLELTLNMRCSHKRHISSVRELFTKCHIPIVWWAVKWWIGCWTCLSLPEHIRRLCQDFRSAECGKLFSNTTSFVT</sequence>
<feature type="non-terminal residue" evidence="1">
    <location>
        <position position="1"/>
    </location>
</feature>
<comment type="caution">
    <text evidence="1">The sequence shown here is derived from an EMBL/GenBank/DDBJ whole genome shotgun (WGS) entry which is preliminary data.</text>
</comment>
<name>A0AAN8FCR7_TRICO</name>
<keyword evidence="2" id="KW-1185">Reference proteome</keyword>
<accession>A0AAN8FCR7</accession>
<protein>
    <submittedName>
        <fullName evidence="1">Uncharacterized protein</fullName>
    </submittedName>
</protein>
<evidence type="ECO:0000313" key="1">
    <source>
        <dbReference type="EMBL" id="KAK5969088.1"/>
    </source>
</evidence>
<proteinExistence type="predicted"/>
<dbReference type="AlphaFoldDB" id="A0AAN8FCR7"/>
<reference evidence="1 2" key="1">
    <citation type="submission" date="2019-10" db="EMBL/GenBank/DDBJ databases">
        <title>Assembly and Annotation for the nematode Trichostrongylus colubriformis.</title>
        <authorList>
            <person name="Martin J."/>
        </authorList>
    </citation>
    <scope>NUCLEOTIDE SEQUENCE [LARGE SCALE GENOMIC DNA]</scope>
    <source>
        <strain evidence="1">G859</strain>
        <tissue evidence="1">Whole worm</tissue>
    </source>
</reference>